<dbReference type="InterPro" id="IPR051298">
    <property type="entry name" value="Heme_transport/Cell_adhesion"/>
</dbReference>
<keyword evidence="6" id="KW-0325">Glycoprotein</keyword>
<dbReference type="Pfam" id="PF01033">
    <property type="entry name" value="Somatomedin_B"/>
    <property type="match status" value="1"/>
</dbReference>
<keyword evidence="3" id="KW-0732">Signal</keyword>
<dbReference type="SUPFAM" id="SSF50923">
    <property type="entry name" value="Hemopexin-like domain"/>
    <property type="match status" value="1"/>
</dbReference>
<dbReference type="PROSITE" id="PS51642">
    <property type="entry name" value="HEMOPEXIN_2"/>
    <property type="match status" value="4"/>
</dbReference>
<dbReference type="InterPro" id="IPR018487">
    <property type="entry name" value="Hemopexin-like_repeat"/>
</dbReference>
<dbReference type="InterPro" id="IPR020436">
    <property type="entry name" value="SMB_chordata"/>
</dbReference>
<sequence length="461" mass="52873">MPGGQQLLKKYLLILFTEWGTQLKHIMVLLGLVLLLDTTFGAEESCVGRCGSFSPQNRCQCDSMCVYYMSCCEDFYTICPRKVSRGDTFEETEDMGNQETYSYTVTPTVPSSLTPPPNISYGPSPTVDPNAEPCSGKPFDAFLQLKNGSIYAFRGEYFFELDDKSILPGYPKLIEQVWGIQGPVSAAFTRINCQGKSYIFKGKQYWRFDGDVLDEDYPRDISVGFEGIPNDLDAAFAVPAPSHRGQEKAYFFKGDKYYQYEFKHQPSHEECIYMSRTSPSVLFTQYTDLFCNQPLENLFTDLFGSIYTHNTRPQLTIRDWQGIRPPVDAALVGKVSLSPKPTISSPQARRGARGRRRRPGKRRGPHHRRQSRYVFDDMWFYDDLFGHNLDYSDTAAVATVQDYKSTPVQNVYFFKQDKYYRVSLRTKRVDPVSPPYPRSIAKYWLGCEHEDSTDLPRAEKR</sequence>
<dbReference type="PANTHER" id="PTHR22917:SF3">
    <property type="entry name" value="VITRONECTIN"/>
    <property type="match status" value="1"/>
</dbReference>
<dbReference type="Gene3D" id="2.110.10.10">
    <property type="entry name" value="Hemopexin-like domain"/>
    <property type="match status" value="2"/>
</dbReference>
<dbReference type="PRINTS" id="PR00022">
    <property type="entry name" value="SOMATOMEDINB"/>
</dbReference>
<gene>
    <name evidence="10" type="ORF">ILYODFUR_011619</name>
</gene>
<comment type="subcellular location">
    <subcellularLocation>
        <location evidence="1">Secreted</location>
    </subcellularLocation>
</comment>
<evidence type="ECO:0000256" key="3">
    <source>
        <dbReference type="ARBA" id="ARBA00022729"/>
    </source>
</evidence>
<feature type="region of interest" description="Disordered" evidence="8">
    <location>
        <begin position="337"/>
        <end position="369"/>
    </location>
</feature>
<evidence type="ECO:0000256" key="1">
    <source>
        <dbReference type="ARBA" id="ARBA00004613"/>
    </source>
</evidence>
<keyword evidence="4" id="KW-0677">Repeat</keyword>
<accession>A0ABV0VD54</accession>
<dbReference type="InterPro" id="IPR000585">
    <property type="entry name" value="Hemopexin-like_dom"/>
</dbReference>
<evidence type="ECO:0000313" key="10">
    <source>
        <dbReference type="EMBL" id="MEQ2255225.1"/>
    </source>
</evidence>
<dbReference type="SMART" id="SM00120">
    <property type="entry name" value="HX"/>
    <property type="match status" value="4"/>
</dbReference>
<keyword evidence="2" id="KW-0964">Secreted</keyword>
<evidence type="ECO:0000256" key="5">
    <source>
        <dbReference type="ARBA" id="ARBA00023157"/>
    </source>
</evidence>
<feature type="compositionally biased region" description="Basic residues" evidence="8">
    <location>
        <begin position="350"/>
        <end position="369"/>
    </location>
</feature>
<dbReference type="InterPro" id="IPR001212">
    <property type="entry name" value="Somatomedin_B_dom"/>
</dbReference>
<name>A0ABV0VD54_9TELE</name>
<proteinExistence type="predicted"/>
<feature type="repeat" description="Hemopexin" evidence="7">
    <location>
        <begin position="181"/>
        <end position="228"/>
    </location>
</feature>
<dbReference type="Gene3D" id="4.10.410.20">
    <property type="match status" value="1"/>
</dbReference>
<feature type="repeat" description="Hemopexin" evidence="7">
    <location>
        <begin position="136"/>
        <end position="180"/>
    </location>
</feature>
<evidence type="ECO:0000256" key="4">
    <source>
        <dbReference type="ARBA" id="ARBA00022737"/>
    </source>
</evidence>
<dbReference type="InterPro" id="IPR036024">
    <property type="entry name" value="Somatomedin_B-like_dom_sf"/>
</dbReference>
<dbReference type="Proteomes" id="UP001482620">
    <property type="component" value="Unassembled WGS sequence"/>
</dbReference>
<dbReference type="PROSITE" id="PS00524">
    <property type="entry name" value="SMB_1"/>
    <property type="match status" value="1"/>
</dbReference>
<comment type="caution">
    <text evidence="10">The sequence shown here is derived from an EMBL/GenBank/DDBJ whole genome shotgun (WGS) entry which is preliminary data.</text>
</comment>
<keyword evidence="5" id="KW-1015">Disulfide bond</keyword>
<evidence type="ECO:0000256" key="8">
    <source>
        <dbReference type="SAM" id="MobiDB-lite"/>
    </source>
</evidence>
<protein>
    <recommendedName>
        <fullName evidence="9">SMB domain-containing protein</fullName>
    </recommendedName>
</protein>
<feature type="repeat" description="Hemopexin" evidence="7">
    <location>
        <begin position="229"/>
        <end position="289"/>
    </location>
</feature>
<keyword evidence="11" id="KW-1185">Reference proteome</keyword>
<evidence type="ECO:0000256" key="2">
    <source>
        <dbReference type="ARBA" id="ARBA00022525"/>
    </source>
</evidence>
<dbReference type="SUPFAM" id="SSF90188">
    <property type="entry name" value="Somatomedin B domain"/>
    <property type="match status" value="1"/>
</dbReference>
<organism evidence="10 11">
    <name type="scientific">Ilyodon furcidens</name>
    <name type="common">goldbreast splitfin</name>
    <dbReference type="NCBI Taxonomy" id="33524"/>
    <lineage>
        <taxon>Eukaryota</taxon>
        <taxon>Metazoa</taxon>
        <taxon>Chordata</taxon>
        <taxon>Craniata</taxon>
        <taxon>Vertebrata</taxon>
        <taxon>Euteleostomi</taxon>
        <taxon>Actinopterygii</taxon>
        <taxon>Neopterygii</taxon>
        <taxon>Teleostei</taxon>
        <taxon>Neoteleostei</taxon>
        <taxon>Acanthomorphata</taxon>
        <taxon>Ovalentaria</taxon>
        <taxon>Atherinomorphae</taxon>
        <taxon>Cyprinodontiformes</taxon>
        <taxon>Goodeidae</taxon>
        <taxon>Ilyodon</taxon>
    </lineage>
</organism>
<dbReference type="Pfam" id="PF00045">
    <property type="entry name" value="Hemopexin"/>
    <property type="match status" value="3"/>
</dbReference>
<feature type="repeat" description="Hemopexin" evidence="7">
    <location>
        <begin position="389"/>
        <end position="447"/>
    </location>
</feature>
<evidence type="ECO:0000313" key="11">
    <source>
        <dbReference type="Proteomes" id="UP001482620"/>
    </source>
</evidence>
<evidence type="ECO:0000256" key="7">
    <source>
        <dbReference type="PROSITE-ProRule" id="PRU01011"/>
    </source>
</evidence>
<dbReference type="EMBL" id="JAHRIQ010105151">
    <property type="protein sequence ID" value="MEQ2255225.1"/>
    <property type="molecule type" value="Genomic_DNA"/>
</dbReference>
<evidence type="ECO:0000256" key="6">
    <source>
        <dbReference type="ARBA" id="ARBA00023180"/>
    </source>
</evidence>
<evidence type="ECO:0000259" key="9">
    <source>
        <dbReference type="PROSITE" id="PS50958"/>
    </source>
</evidence>
<dbReference type="SMART" id="SM00201">
    <property type="entry name" value="SO"/>
    <property type="match status" value="1"/>
</dbReference>
<dbReference type="PANTHER" id="PTHR22917">
    <property type="entry name" value="HEMOPEXIN DOMAIN-CONTAINING PROTEIN"/>
    <property type="match status" value="1"/>
</dbReference>
<feature type="domain" description="SMB" evidence="9">
    <location>
        <begin position="42"/>
        <end position="84"/>
    </location>
</feature>
<reference evidence="10 11" key="1">
    <citation type="submission" date="2021-06" db="EMBL/GenBank/DDBJ databases">
        <authorList>
            <person name="Palmer J.M."/>
        </authorList>
    </citation>
    <scope>NUCLEOTIDE SEQUENCE [LARGE SCALE GENOMIC DNA]</scope>
    <source>
        <strain evidence="11">if_2019</strain>
        <tissue evidence="10">Muscle</tissue>
    </source>
</reference>
<dbReference type="PROSITE" id="PS50958">
    <property type="entry name" value="SMB_2"/>
    <property type="match status" value="1"/>
</dbReference>
<dbReference type="InterPro" id="IPR036375">
    <property type="entry name" value="Hemopexin-like_dom_sf"/>
</dbReference>
<dbReference type="CDD" id="cd00094">
    <property type="entry name" value="HX"/>
    <property type="match status" value="1"/>
</dbReference>